<protein>
    <submittedName>
        <fullName evidence="1">Uncharacterized protein</fullName>
    </submittedName>
</protein>
<proteinExistence type="predicted"/>
<organism evidence="1 2">
    <name type="scientific">Flavobacterium crassostreae</name>
    <dbReference type="NCBI Taxonomy" id="1763534"/>
    <lineage>
        <taxon>Bacteria</taxon>
        <taxon>Pseudomonadati</taxon>
        <taxon>Bacteroidota</taxon>
        <taxon>Flavobacteriia</taxon>
        <taxon>Flavobacteriales</taxon>
        <taxon>Flavobacteriaceae</taxon>
        <taxon>Flavobacterium</taxon>
    </lineage>
</organism>
<evidence type="ECO:0000313" key="2">
    <source>
        <dbReference type="Proteomes" id="UP000093510"/>
    </source>
</evidence>
<keyword evidence="2" id="KW-1185">Reference proteome</keyword>
<comment type="caution">
    <text evidence="1">The sequence shown here is derived from an EMBL/GenBank/DDBJ whole genome shotgun (WGS) entry which is preliminary data.</text>
</comment>
<dbReference type="RefSeq" id="WP_066336575.1">
    <property type="nucleotide sequence ID" value="NZ_CP017688.1"/>
</dbReference>
<reference evidence="1 2" key="1">
    <citation type="submission" date="2016-03" db="EMBL/GenBank/DDBJ databases">
        <authorList>
            <person name="Ploux O."/>
        </authorList>
    </citation>
    <scope>NUCLEOTIDE SEQUENCE [LARGE SCALE GENOMIC DNA]</scope>
    <source>
        <strain evidence="1 2">LPB0076</strain>
    </source>
</reference>
<dbReference type="AlphaFoldDB" id="A0A1B9DSY9"/>
<gene>
    <name evidence="1" type="ORF">LPBF_11350</name>
</gene>
<evidence type="ECO:0000313" key="1">
    <source>
        <dbReference type="EMBL" id="OCB72829.1"/>
    </source>
</evidence>
<name>A0A1B9DSY9_9FLAO</name>
<accession>A0A1B9DSY9</accession>
<dbReference type="EMBL" id="LVEP01000049">
    <property type="protein sequence ID" value="OCB72829.1"/>
    <property type="molecule type" value="Genomic_DNA"/>
</dbReference>
<sequence length="77" mass="9125">MRKALKLFKIIQTVSNENRHKNGLKRLGRGYFEAHRINPYNPLSYILIPITLIVGIFCFGFIGFWKEADLRNPFKWN</sequence>
<dbReference type="Proteomes" id="UP000093510">
    <property type="component" value="Unassembled WGS sequence"/>
</dbReference>